<name>A0A427T8M7_9PSEU</name>
<dbReference type="Gene3D" id="2.40.110.10">
    <property type="entry name" value="Butyryl-CoA Dehydrogenase, subunit A, domain 2"/>
    <property type="match status" value="1"/>
</dbReference>
<dbReference type="InterPro" id="IPR009075">
    <property type="entry name" value="AcylCo_DH/oxidase_C"/>
</dbReference>
<dbReference type="Pfam" id="PF00441">
    <property type="entry name" value="Acyl-CoA_dh_1"/>
    <property type="match status" value="1"/>
</dbReference>
<evidence type="ECO:0000256" key="4">
    <source>
        <dbReference type="ARBA" id="ARBA00022827"/>
    </source>
</evidence>
<evidence type="ECO:0000256" key="2">
    <source>
        <dbReference type="ARBA" id="ARBA00009347"/>
    </source>
</evidence>
<evidence type="ECO:0000313" key="10">
    <source>
        <dbReference type="Proteomes" id="UP000267081"/>
    </source>
</evidence>
<dbReference type="GO" id="GO:0050660">
    <property type="term" value="F:flavin adenine dinucleotide binding"/>
    <property type="evidence" value="ECO:0007669"/>
    <property type="project" value="InterPro"/>
</dbReference>
<dbReference type="SUPFAM" id="SSF47203">
    <property type="entry name" value="Acyl-CoA dehydrogenase C-terminal domain-like"/>
    <property type="match status" value="1"/>
</dbReference>
<dbReference type="InterPro" id="IPR046373">
    <property type="entry name" value="Acyl-CoA_Oxase/DH_mid-dom_sf"/>
</dbReference>
<evidence type="ECO:0000256" key="1">
    <source>
        <dbReference type="ARBA" id="ARBA00001974"/>
    </source>
</evidence>
<dbReference type="Proteomes" id="UP000267081">
    <property type="component" value="Unassembled WGS sequence"/>
</dbReference>
<dbReference type="CDD" id="cd00567">
    <property type="entry name" value="ACAD"/>
    <property type="match status" value="1"/>
</dbReference>
<keyword evidence="5" id="KW-0560">Oxidoreductase</keyword>
<dbReference type="Pfam" id="PF02770">
    <property type="entry name" value="Acyl-CoA_dh_M"/>
    <property type="match status" value="1"/>
</dbReference>
<gene>
    <name evidence="9" type="ORF">EIY87_20260</name>
</gene>
<dbReference type="InterPro" id="IPR009100">
    <property type="entry name" value="AcylCoA_DH/oxidase_NM_dom_sf"/>
</dbReference>
<evidence type="ECO:0000256" key="5">
    <source>
        <dbReference type="RuleBase" id="RU362125"/>
    </source>
</evidence>
<dbReference type="PANTHER" id="PTHR43884:SF12">
    <property type="entry name" value="ISOVALERYL-COA DEHYDROGENASE, MITOCHONDRIAL-RELATED"/>
    <property type="match status" value="1"/>
</dbReference>
<dbReference type="RefSeq" id="WP_125310469.1">
    <property type="nucleotide sequence ID" value="NZ_RSEC01000046.1"/>
</dbReference>
<dbReference type="OrthoDB" id="9802447at2"/>
<evidence type="ECO:0000256" key="3">
    <source>
        <dbReference type="ARBA" id="ARBA00022630"/>
    </source>
</evidence>
<reference evidence="9 10" key="1">
    <citation type="submission" date="2018-12" db="EMBL/GenBank/DDBJ databases">
        <title>Amycolatopsis eburnea sp. nov. actinomycete associate with arbuscular mycorrhiza fungal spore.</title>
        <authorList>
            <person name="Lumyong S."/>
            <person name="Chaiya L."/>
        </authorList>
    </citation>
    <scope>NUCLEOTIDE SEQUENCE [LARGE SCALE GENOMIC DNA]</scope>
    <source>
        <strain evidence="9 10">GLM-1</strain>
    </source>
</reference>
<evidence type="ECO:0000259" key="6">
    <source>
        <dbReference type="Pfam" id="PF00441"/>
    </source>
</evidence>
<dbReference type="SUPFAM" id="SSF56645">
    <property type="entry name" value="Acyl-CoA dehydrogenase NM domain-like"/>
    <property type="match status" value="1"/>
</dbReference>
<feature type="domain" description="Acyl-CoA dehydrogenase/oxidase C-terminal" evidence="6">
    <location>
        <begin position="222"/>
        <end position="362"/>
    </location>
</feature>
<keyword evidence="3 5" id="KW-0285">Flavoprotein</keyword>
<dbReference type="EMBL" id="RSEC01000046">
    <property type="protein sequence ID" value="RSD17126.1"/>
    <property type="molecule type" value="Genomic_DNA"/>
</dbReference>
<evidence type="ECO:0000313" key="9">
    <source>
        <dbReference type="EMBL" id="RSD17126.1"/>
    </source>
</evidence>
<organism evidence="9 10">
    <name type="scientific">Amycolatopsis eburnea</name>
    <dbReference type="NCBI Taxonomy" id="2267691"/>
    <lineage>
        <taxon>Bacteria</taxon>
        <taxon>Bacillati</taxon>
        <taxon>Actinomycetota</taxon>
        <taxon>Actinomycetes</taxon>
        <taxon>Pseudonocardiales</taxon>
        <taxon>Pseudonocardiaceae</taxon>
        <taxon>Amycolatopsis</taxon>
    </lineage>
</organism>
<evidence type="ECO:0000259" key="7">
    <source>
        <dbReference type="Pfam" id="PF02770"/>
    </source>
</evidence>
<dbReference type="InterPro" id="IPR013786">
    <property type="entry name" value="AcylCoA_DH/ox_N"/>
</dbReference>
<evidence type="ECO:0000259" key="8">
    <source>
        <dbReference type="Pfam" id="PF02771"/>
    </source>
</evidence>
<feature type="domain" description="Acyl-CoA dehydrogenase/oxidase N-terminal" evidence="8">
    <location>
        <begin position="9"/>
        <end position="110"/>
    </location>
</feature>
<dbReference type="Gene3D" id="1.20.140.10">
    <property type="entry name" value="Butyryl-CoA Dehydrogenase, subunit A, domain 3"/>
    <property type="match status" value="1"/>
</dbReference>
<dbReference type="GO" id="GO:0003995">
    <property type="term" value="F:acyl-CoA dehydrogenase activity"/>
    <property type="evidence" value="ECO:0007669"/>
    <property type="project" value="TreeGrafter"/>
</dbReference>
<comment type="similarity">
    <text evidence="2 5">Belongs to the acyl-CoA dehydrogenase family.</text>
</comment>
<keyword evidence="10" id="KW-1185">Reference proteome</keyword>
<dbReference type="InterPro" id="IPR036250">
    <property type="entry name" value="AcylCo_DH-like_C"/>
</dbReference>
<comment type="cofactor">
    <cofactor evidence="1 5">
        <name>FAD</name>
        <dbReference type="ChEBI" id="CHEBI:57692"/>
    </cofactor>
</comment>
<dbReference type="PANTHER" id="PTHR43884">
    <property type="entry name" value="ACYL-COA DEHYDROGENASE"/>
    <property type="match status" value="1"/>
</dbReference>
<accession>A0A427T8M7</accession>
<dbReference type="InterPro" id="IPR037069">
    <property type="entry name" value="AcylCoA_DH/ox_N_sf"/>
</dbReference>
<dbReference type="Pfam" id="PF02771">
    <property type="entry name" value="Acyl-CoA_dh_N"/>
    <property type="match status" value="1"/>
</dbReference>
<dbReference type="AlphaFoldDB" id="A0A427T8M7"/>
<protein>
    <submittedName>
        <fullName evidence="9">Acyl-CoA dehydrogenase</fullName>
    </submittedName>
</protein>
<dbReference type="Gene3D" id="1.10.540.10">
    <property type="entry name" value="Acyl-CoA dehydrogenase/oxidase, N-terminal domain"/>
    <property type="match status" value="1"/>
</dbReference>
<feature type="domain" description="Acyl-CoA oxidase/dehydrogenase middle" evidence="7">
    <location>
        <begin position="113"/>
        <end position="203"/>
    </location>
</feature>
<comment type="caution">
    <text evidence="9">The sequence shown here is derived from an EMBL/GenBank/DDBJ whole genome shotgun (WGS) entry which is preliminary data.</text>
</comment>
<proteinExistence type="inferred from homology"/>
<sequence length="373" mass="38295">MSDNPLEAAAAELTARVGDRAAAWDVDGLLPEDLLRALGARGLLCAEVPAEYGGLGASSLHSGRFTAHAGSLCSSLRSVMTSQGMAAWTIQRFGDRAQRAAYLGRLTSGDLAAVAFSEPAAGSDLSSVATTVRADGDDVVVNGEKVWITAAAYADLIVVVGELDGLGTAVVVPSTAEGVTIERVPHPSGCRAAGHSTVRLRDVRLPRSAVLGGGGVELSMLITTALAYGRISVAWGCVGILRACLAAAGAHAANRHQGGVALADRQLVARHLADLYADEQAATRVCEHASRAWDGRSPEMVVATVLAKYVSSTAAARGSGAAVQVLASAAAQDGHVVARAHRDAKLMELIEGSNEICQLILAGHTRVLVNTGD</sequence>
<keyword evidence="4 5" id="KW-0274">FAD</keyword>
<dbReference type="InterPro" id="IPR006091">
    <property type="entry name" value="Acyl-CoA_Oxase/DH_mid-dom"/>
</dbReference>